<keyword evidence="6 8" id="KW-1133">Transmembrane helix</keyword>
<keyword evidence="7 8" id="KW-0472">Membrane</keyword>
<keyword evidence="5 8" id="KW-0812">Transmembrane</keyword>
<dbReference type="PANTHER" id="PTHR33908:SF11">
    <property type="entry name" value="MEMBRANE PROTEIN"/>
    <property type="match status" value="1"/>
</dbReference>
<dbReference type="EMBL" id="MFJL01000039">
    <property type="protein sequence ID" value="OGG13156.1"/>
    <property type="molecule type" value="Genomic_DNA"/>
</dbReference>
<dbReference type="Proteomes" id="UP000176923">
    <property type="component" value="Unassembled WGS sequence"/>
</dbReference>
<gene>
    <name evidence="9" type="ORF">A3D77_00310</name>
</gene>
<name>A0A1F5ZKX7_9BACT</name>
<dbReference type="GO" id="GO:0009103">
    <property type="term" value="P:lipopolysaccharide biosynthetic process"/>
    <property type="evidence" value="ECO:0007669"/>
    <property type="project" value="UniProtKB-ARBA"/>
</dbReference>
<comment type="caution">
    <text evidence="9">The sequence shown here is derived from an EMBL/GenBank/DDBJ whole genome shotgun (WGS) entry which is preliminary data.</text>
</comment>
<feature type="transmembrane region" description="Helical" evidence="8">
    <location>
        <begin position="99"/>
        <end position="117"/>
    </location>
</feature>
<dbReference type="InterPro" id="IPR050297">
    <property type="entry name" value="LipidA_mod_glycosyltrf_83"/>
</dbReference>
<feature type="transmembrane region" description="Helical" evidence="8">
    <location>
        <begin position="21"/>
        <end position="39"/>
    </location>
</feature>
<feature type="transmembrane region" description="Helical" evidence="8">
    <location>
        <begin position="292"/>
        <end position="308"/>
    </location>
</feature>
<dbReference type="STRING" id="1798382.A3D77_00310"/>
<evidence type="ECO:0008006" key="11">
    <source>
        <dbReference type="Google" id="ProtNLM"/>
    </source>
</evidence>
<evidence type="ECO:0000256" key="6">
    <source>
        <dbReference type="ARBA" id="ARBA00022989"/>
    </source>
</evidence>
<dbReference type="GO" id="GO:0005886">
    <property type="term" value="C:plasma membrane"/>
    <property type="evidence" value="ECO:0007669"/>
    <property type="project" value="UniProtKB-SubCell"/>
</dbReference>
<reference evidence="9 10" key="1">
    <citation type="journal article" date="2016" name="Nat. Commun.">
        <title>Thousands of microbial genomes shed light on interconnected biogeochemical processes in an aquifer system.</title>
        <authorList>
            <person name="Anantharaman K."/>
            <person name="Brown C.T."/>
            <person name="Hug L.A."/>
            <person name="Sharon I."/>
            <person name="Castelle C.J."/>
            <person name="Probst A.J."/>
            <person name="Thomas B.C."/>
            <person name="Singh A."/>
            <person name="Wilkins M.J."/>
            <person name="Karaoz U."/>
            <person name="Brodie E.L."/>
            <person name="Williams K.H."/>
            <person name="Hubbard S.S."/>
            <person name="Banfield J.F."/>
        </authorList>
    </citation>
    <scope>NUCLEOTIDE SEQUENCE [LARGE SCALE GENOMIC DNA]</scope>
</reference>
<organism evidence="9 10">
    <name type="scientific">Candidatus Gottesmanbacteria bacterium RIFCSPHIGHO2_02_FULL_39_11</name>
    <dbReference type="NCBI Taxonomy" id="1798382"/>
    <lineage>
        <taxon>Bacteria</taxon>
        <taxon>Candidatus Gottesmaniibacteriota</taxon>
    </lineage>
</organism>
<evidence type="ECO:0000256" key="3">
    <source>
        <dbReference type="ARBA" id="ARBA00022676"/>
    </source>
</evidence>
<evidence type="ECO:0000313" key="9">
    <source>
        <dbReference type="EMBL" id="OGG13156.1"/>
    </source>
</evidence>
<evidence type="ECO:0000256" key="5">
    <source>
        <dbReference type="ARBA" id="ARBA00022692"/>
    </source>
</evidence>
<feature type="transmembrane region" description="Helical" evidence="8">
    <location>
        <begin position="265"/>
        <end position="286"/>
    </location>
</feature>
<evidence type="ECO:0000256" key="8">
    <source>
        <dbReference type="SAM" id="Phobius"/>
    </source>
</evidence>
<keyword evidence="4" id="KW-0808">Transferase</keyword>
<evidence type="ECO:0000256" key="1">
    <source>
        <dbReference type="ARBA" id="ARBA00004651"/>
    </source>
</evidence>
<comment type="subcellular location">
    <subcellularLocation>
        <location evidence="1">Cell membrane</location>
        <topology evidence="1">Multi-pass membrane protein</topology>
    </subcellularLocation>
</comment>
<protein>
    <recommendedName>
        <fullName evidence="11">Glycosyltransferase RgtA/B/C/D-like domain-containing protein</fullName>
    </recommendedName>
</protein>
<feature type="transmembrane region" description="Helical" evidence="8">
    <location>
        <begin position="160"/>
        <end position="180"/>
    </location>
</feature>
<feature type="transmembrane region" description="Helical" evidence="8">
    <location>
        <begin position="51"/>
        <end position="70"/>
    </location>
</feature>
<dbReference type="AlphaFoldDB" id="A0A1F5ZKX7"/>
<evidence type="ECO:0000313" key="10">
    <source>
        <dbReference type="Proteomes" id="UP000176923"/>
    </source>
</evidence>
<feature type="transmembrane region" description="Helical" evidence="8">
    <location>
        <begin position="123"/>
        <end position="140"/>
    </location>
</feature>
<dbReference type="GO" id="GO:0016763">
    <property type="term" value="F:pentosyltransferase activity"/>
    <property type="evidence" value="ECO:0007669"/>
    <property type="project" value="TreeGrafter"/>
</dbReference>
<keyword evidence="3" id="KW-0328">Glycosyltransferase</keyword>
<feature type="transmembrane region" description="Helical" evidence="8">
    <location>
        <begin position="320"/>
        <end position="342"/>
    </location>
</feature>
<proteinExistence type="predicted"/>
<evidence type="ECO:0000256" key="4">
    <source>
        <dbReference type="ARBA" id="ARBA00022679"/>
    </source>
</evidence>
<feature type="transmembrane region" description="Helical" evidence="8">
    <location>
        <begin position="222"/>
        <end position="244"/>
    </location>
</feature>
<evidence type="ECO:0000256" key="7">
    <source>
        <dbReference type="ARBA" id="ARBA00023136"/>
    </source>
</evidence>
<evidence type="ECO:0000256" key="2">
    <source>
        <dbReference type="ARBA" id="ARBA00022475"/>
    </source>
</evidence>
<sequence length="525" mass="60029">MLKQVFDRKAQTESVQHDRKLVLIAYFAALLTAFIPGLIQSAHFGTTESLLTFFFLCSLYFSLKLFNNVIPVKTGIQSLKDGSRVTFAKLSVNKPGMTIEFNTKYLLLASLSVGLAIGSKMTGAFFLVPPCLAISFHFLWQKKKTIKDIFLHAVSHLRVLAFFLIASAFFAVISSPYNLVQPDNFLSAVFGYEADVARGKYEAFYTRQFVHTTPILFQFEKIFPYSLGIVLTILGSIGFLILTIQLISQTWIYIRNKKSKKDHCYLLFVICYLSFLIYLIPNAFLFAKWSRFMTPILPFFVLFAMYLFDKIVKLKRNKFLIVICYLLFVISLLQGLAFFSIYTHEDSRFTASRWIYQKIPSDSYVLSETANVIDIPIPPPSPTDPSTEALAKAEANAYNLSPVSFDFYHLDESPQLQEELILHLEKADYIFIPSRRIFANYTQEPDNYPILNRYYNNLFNGNLGFVSVAEISSFPSLCLLSPVPCPLSFPDESAEETYTVFDHPVVRIYKKNESKTASEYQKLLL</sequence>
<accession>A0A1F5ZKX7</accession>
<dbReference type="PANTHER" id="PTHR33908">
    <property type="entry name" value="MANNOSYLTRANSFERASE YKCB-RELATED"/>
    <property type="match status" value="1"/>
</dbReference>
<keyword evidence="2" id="KW-1003">Cell membrane</keyword>